<dbReference type="RefSeq" id="WP_072960202.1">
    <property type="nucleotide sequence ID" value="NZ_FQUT01000009.1"/>
</dbReference>
<dbReference type="Gene3D" id="3.90.1150.10">
    <property type="entry name" value="Aspartate Aminotransferase, domain 1"/>
    <property type="match status" value="1"/>
</dbReference>
<keyword evidence="7" id="KW-1185">Reference proteome</keyword>
<dbReference type="GO" id="GO:0016212">
    <property type="term" value="F:kynurenine-oxoglutarate transaminase activity"/>
    <property type="evidence" value="ECO:0007669"/>
    <property type="project" value="TreeGrafter"/>
</dbReference>
<comment type="cofactor">
    <cofactor evidence="1">
        <name>pyridoxal 5'-phosphate</name>
        <dbReference type="ChEBI" id="CHEBI:597326"/>
    </cofactor>
</comment>
<dbReference type="GO" id="GO:0005737">
    <property type="term" value="C:cytoplasm"/>
    <property type="evidence" value="ECO:0007669"/>
    <property type="project" value="TreeGrafter"/>
</dbReference>
<keyword evidence="4" id="KW-0663">Pyridoxal phosphate</keyword>
<organism evidence="6 7">
    <name type="scientific">Chryseobacterium arachidis</name>
    <dbReference type="NCBI Taxonomy" id="1416778"/>
    <lineage>
        <taxon>Bacteria</taxon>
        <taxon>Pseudomonadati</taxon>
        <taxon>Bacteroidota</taxon>
        <taxon>Flavobacteriia</taxon>
        <taxon>Flavobacteriales</taxon>
        <taxon>Weeksellaceae</taxon>
        <taxon>Chryseobacterium group</taxon>
        <taxon>Chryseobacterium</taxon>
    </lineage>
</organism>
<dbReference type="OrthoDB" id="9802328at2"/>
<dbReference type="Pfam" id="PF00155">
    <property type="entry name" value="Aminotran_1_2"/>
    <property type="match status" value="1"/>
</dbReference>
<dbReference type="InterPro" id="IPR004839">
    <property type="entry name" value="Aminotransferase_I/II_large"/>
</dbReference>
<reference evidence="7" key="1">
    <citation type="submission" date="2016-11" db="EMBL/GenBank/DDBJ databases">
        <authorList>
            <person name="Varghese N."/>
            <person name="Submissions S."/>
        </authorList>
    </citation>
    <scope>NUCLEOTIDE SEQUENCE [LARGE SCALE GENOMIC DNA]</scope>
    <source>
        <strain evidence="7">DSM 27619</strain>
    </source>
</reference>
<evidence type="ECO:0000259" key="5">
    <source>
        <dbReference type="Pfam" id="PF00155"/>
    </source>
</evidence>
<sequence>MEKIYEFNHYTFFTEMSELAVRNQSYDLSLGLPDFEIDPKLRYYLKESADVITHSYESLAGSSLLLDNIIKFNANRKNSLHVKKEEINIVPCSTFALYTSLKSILNQGDEVIVIQPSYYTYAPSIVLNGGIPVYYNLDDDFTINMEKLASHISSKTKAIIINSPQNPTGKILLKEAWDQIYNLIKNREIYIISEEIYDIYCYDGIEHYSPFHHPELKKRTFCIFSFGKMFHATGWKVSYLLASEDLLKKFRCYQQYISFSTNSPAQYAVAKYLEIFDPEENRNMMERKRDIFNEMIQYTPLQVEEKSAGSFFQVVNFRNISKTMTDVEFSKWLTVEKKVSCLPLSAFYNSKKNSDYIRFSFAKKDELIIQALEHLKKNL</sequence>
<evidence type="ECO:0000313" key="6">
    <source>
        <dbReference type="EMBL" id="SHG04519.1"/>
    </source>
</evidence>
<evidence type="ECO:0000256" key="2">
    <source>
        <dbReference type="ARBA" id="ARBA00022576"/>
    </source>
</evidence>
<dbReference type="InterPro" id="IPR015424">
    <property type="entry name" value="PyrdxlP-dep_Trfase"/>
</dbReference>
<evidence type="ECO:0000313" key="7">
    <source>
        <dbReference type="Proteomes" id="UP000184518"/>
    </source>
</evidence>
<evidence type="ECO:0000256" key="3">
    <source>
        <dbReference type="ARBA" id="ARBA00022679"/>
    </source>
</evidence>
<evidence type="ECO:0000256" key="4">
    <source>
        <dbReference type="ARBA" id="ARBA00022898"/>
    </source>
</evidence>
<dbReference type="EMBL" id="FQUT01000009">
    <property type="protein sequence ID" value="SHG04519.1"/>
    <property type="molecule type" value="Genomic_DNA"/>
</dbReference>
<keyword evidence="3 6" id="KW-0808">Transferase</keyword>
<feature type="domain" description="Aminotransferase class I/classII large" evidence="5">
    <location>
        <begin position="28"/>
        <end position="375"/>
    </location>
</feature>
<protein>
    <submittedName>
        <fullName evidence="6">Methionine aminotransferase</fullName>
    </submittedName>
</protein>
<dbReference type="STRING" id="1416778.SAMN05443633_109172"/>
<dbReference type="CDD" id="cd00609">
    <property type="entry name" value="AAT_like"/>
    <property type="match status" value="1"/>
</dbReference>
<dbReference type="InterPro" id="IPR051326">
    <property type="entry name" value="Kynurenine-oxoglutarate_AT"/>
</dbReference>
<dbReference type="Proteomes" id="UP000184518">
    <property type="component" value="Unassembled WGS sequence"/>
</dbReference>
<dbReference type="AlphaFoldDB" id="A0A1M5GLD0"/>
<gene>
    <name evidence="6" type="ORF">SAMN05443633_109172</name>
</gene>
<evidence type="ECO:0000256" key="1">
    <source>
        <dbReference type="ARBA" id="ARBA00001933"/>
    </source>
</evidence>
<dbReference type="SUPFAM" id="SSF53383">
    <property type="entry name" value="PLP-dependent transferases"/>
    <property type="match status" value="1"/>
</dbReference>
<dbReference type="Gene3D" id="3.40.640.10">
    <property type="entry name" value="Type I PLP-dependent aspartate aminotransferase-like (Major domain)"/>
    <property type="match status" value="1"/>
</dbReference>
<name>A0A1M5GLD0_9FLAO</name>
<dbReference type="InterPro" id="IPR015421">
    <property type="entry name" value="PyrdxlP-dep_Trfase_major"/>
</dbReference>
<accession>A0A1M5GLD0</accession>
<dbReference type="PANTHER" id="PTHR43807">
    <property type="entry name" value="FI04487P"/>
    <property type="match status" value="1"/>
</dbReference>
<dbReference type="PANTHER" id="PTHR43807:SF20">
    <property type="entry name" value="FI04487P"/>
    <property type="match status" value="1"/>
</dbReference>
<keyword evidence="2 6" id="KW-0032">Aminotransferase</keyword>
<dbReference type="InterPro" id="IPR015422">
    <property type="entry name" value="PyrdxlP-dep_Trfase_small"/>
</dbReference>
<dbReference type="GO" id="GO:0030170">
    <property type="term" value="F:pyridoxal phosphate binding"/>
    <property type="evidence" value="ECO:0007669"/>
    <property type="project" value="InterPro"/>
</dbReference>
<proteinExistence type="predicted"/>